<dbReference type="GO" id="GO:0002182">
    <property type="term" value="P:cytoplasmic translational elongation"/>
    <property type="evidence" value="ECO:0007669"/>
    <property type="project" value="InterPro"/>
</dbReference>
<dbReference type="PANTHER" id="PTHR21141">
    <property type="entry name" value="60S ACIDIC RIBOSOMAL PROTEIN FAMILY MEMBER"/>
    <property type="match status" value="1"/>
</dbReference>
<organism evidence="2 3">
    <name type="scientific">Rhynocoris fuscipes</name>
    <dbReference type="NCBI Taxonomy" id="488301"/>
    <lineage>
        <taxon>Eukaryota</taxon>
        <taxon>Metazoa</taxon>
        <taxon>Ecdysozoa</taxon>
        <taxon>Arthropoda</taxon>
        <taxon>Hexapoda</taxon>
        <taxon>Insecta</taxon>
        <taxon>Pterygota</taxon>
        <taxon>Neoptera</taxon>
        <taxon>Paraneoptera</taxon>
        <taxon>Hemiptera</taxon>
        <taxon>Heteroptera</taxon>
        <taxon>Panheteroptera</taxon>
        <taxon>Cimicomorpha</taxon>
        <taxon>Reduviidae</taxon>
        <taxon>Harpactorinae</taxon>
        <taxon>Harpactorini</taxon>
        <taxon>Rhynocoris</taxon>
    </lineage>
</organism>
<name>A0AAW1DA29_9HEMI</name>
<evidence type="ECO:0000313" key="3">
    <source>
        <dbReference type="Proteomes" id="UP001461498"/>
    </source>
</evidence>
<evidence type="ECO:0008006" key="4">
    <source>
        <dbReference type="Google" id="ProtNLM"/>
    </source>
</evidence>
<keyword evidence="3" id="KW-1185">Reference proteome</keyword>
<comment type="caution">
    <text evidence="2">The sequence shown here is derived from an EMBL/GenBank/DDBJ whole genome shotgun (WGS) entry which is preliminary data.</text>
</comment>
<feature type="compositionally biased region" description="Basic and acidic residues" evidence="1">
    <location>
        <begin position="63"/>
        <end position="73"/>
    </location>
</feature>
<dbReference type="GO" id="GO:0022625">
    <property type="term" value="C:cytosolic large ribosomal subunit"/>
    <property type="evidence" value="ECO:0007669"/>
    <property type="project" value="InterPro"/>
</dbReference>
<protein>
    <recommendedName>
        <fullName evidence="4">60S acidic ribosomal protein P2</fullName>
    </recommendedName>
</protein>
<reference evidence="2 3" key="1">
    <citation type="submission" date="2022-12" db="EMBL/GenBank/DDBJ databases">
        <title>Chromosome-level genome assembly of true bugs.</title>
        <authorList>
            <person name="Ma L."/>
            <person name="Li H."/>
        </authorList>
    </citation>
    <scope>NUCLEOTIDE SEQUENCE [LARGE SCALE GENOMIC DNA]</scope>
    <source>
        <strain evidence="2">Lab_2022b</strain>
    </source>
</reference>
<dbReference type="GO" id="GO:0003735">
    <property type="term" value="F:structural constituent of ribosome"/>
    <property type="evidence" value="ECO:0007669"/>
    <property type="project" value="InterPro"/>
</dbReference>
<accession>A0AAW1DA29</accession>
<dbReference type="AlphaFoldDB" id="A0AAW1DA29"/>
<feature type="region of interest" description="Disordered" evidence="1">
    <location>
        <begin position="41"/>
        <end position="73"/>
    </location>
</feature>
<feature type="compositionally biased region" description="Low complexity" evidence="1">
    <location>
        <begin position="41"/>
        <end position="62"/>
    </location>
</feature>
<evidence type="ECO:0000256" key="1">
    <source>
        <dbReference type="SAM" id="MobiDB-lite"/>
    </source>
</evidence>
<proteinExistence type="predicted"/>
<evidence type="ECO:0000313" key="2">
    <source>
        <dbReference type="EMBL" id="KAK9507793.1"/>
    </source>
</evidence>
<sequence length="73" mass="7523">MRYVVAYLVAVLGGKDQPSLERKNIEDVIAKGKETLASVPAEGGAAVPEAASSAPAAASATKAVEEKKKPEKE</sequence>
<dbReference type="EMBL" id="JAPXFL010000004">
    <property type="protein sequence ID" value="KAK9507793.1"/>
    <property type="molecule type" value="Genomic_DNA"/>
</dbReference>
<gene>
    <name evidence="2" type="ORF">O3M35_007567</name>
</gene>
<dbReference type="Proteomes" id="UP001461498">
    <property type="component" value="Unassembled WGS sequence"/>
</dbReference>
<dbReference type="PANTHER" id="PTHR21141:SF5">
    <property type="entry name" value="LARGE RIBOSOMAL SUBUNIT PROTEIN P2"/>
    <property type="match status" value="1"/>
</dbReference>
<dbReference type="Pfam" id="PF00428">
    <property type="entry name" value="Ribosomal_60s"/>
    <property type="match status" value="1"/>
</dbReference>
<dbReference type="InterPro" id="IPR044076">
    <property type="entry name" value="Ribosomal_P2"/>
</dbReference>